<evidence type="ECO:0000313" key="1">
    <source>
        <dbReference type="EMBL" id="KAH3820273.1"/>
    </source>
</evidence>
<evidence type="ECO:0000313" key="2">
    <source>
        <dbReference type="Proteomes" id="UP000828390"/>
    </source>
</evidence>
<gene>
    <name evidence="1" type="ORF">DPMN_122019</name>
</gene>
<comment type="caution">
    <text evidence="1">The sequence shown here is derived from an EMBL/GenBank/DDBJ whole genome shotgun (WGS) entry which is preliminary data.</text>
</comment>
<reference evidence="1" key="2">
    <citation type="submission" date="2020-11" db="EMBL/GenBank/DDBJ databases">
        <authorList>
            <person name="McCartney M.A."/>
            <person name="Auch B."/>
            <person name="Kono T."/>
            <person name="Mallez S."/>
            <person name="Becker A."/>
            <person name="Gohl D.M."/>
            <person name="Silverstein K.A.T."/>
            <person name="Koren S."/>
            <person name="Bechman K.B."/>
            <person name="Herman A."/>
            <person name="Abrahante J.E."/>
            <person name="Garbe J."/>
        </authorList>
    </citation>
    <scope>NUCLEOTIDE SEQUENCE</scope>
    <source>
        <strain evidence="1">Duluth1</strain>
        <tissue evidence="1">Whole animal</tissue>
    </source>
</reference>
<dbReference type="Proteomes" id="UP000828390">
    <property type="component" value="Unassembled WGS sequence"/>
</dbReference>
<dbReference type="AlphaFoldDB" id="A0A9D4GR53"/>
<name>A0A9D4GR53_DREPO</name>
<sequence>MSPRVYMYESSGYLCMPDEAVVQTNWRCKINQNSVVSCRHVSATFGRSLYLKNKRDIPTY</sequence>
<organism evidence="1 2">
    <name type="scientific">Dreissena polymorpha</name>
    <name type="common">Zebra mussel</name>
    <name type="synonym">Mytilus polymorpha</name>
    <dbReference type="NCBI Taxonomy" id="45954"/>
    <lineage>
        <taxon>Eukaryota</taxon>
        <taxon>Metazoa</taxon>
        <taxon>Spiralia</taxon>
        <taxon>Lophotrochozoa</taxon>
        <taxon>Mollusca</taxon>
        <taxon>Bivalvia</taxon>
        <taxon>Autobranchia</taxon>
        <taxon>Heteroconchia</taxon>
        <taxon>Euheterodonta</taxon>
        <taxon>Imparidentia</taxon>
        <taxon>Neoheterodontei</taxon>
        <taxon>Myida</taxon>
        <taxon>Dreissenoidea</taxon>
        <taxon>Dreissenidae</taxon>
        <taxon>Dreissena</taxon>
    </lineage>
</organism>
<keyword evidence="2" id="KW-1185">Reference proteome</keyword>
<proteinExistence type="predicted"/>
<protein>
    <submittedName>
        <fullName evidence="1">Uncharacterized protein</fullName>
    </submittedName>
</protein>
<reference evidence="1" key="1">
    <citation type="journal article" date="2019" name="bioRxiv">
        <title>The Genome of the Zebra Mussel, Dreissena polymorpha: A Resource for Invasive Species Research.</title>
        <authorList>
            <person name="McCartney M.A."/>
            <person name="Auch B."/>
            <person name="Kono T."/>
            <person name="Mallez S."/>
            <person name="Zhang Y."/>
            <person name="Obille A."/>
            <person name="Becker A."/>
            <person name="Abrahante J.E."/>
            <person name="Garbe J."/>
            <person name="Badalamenti J.P."/>
            <person name="Herman A."/>
            <person name="Mangelson H."/>
            <person name="Liachko I."/>
            <person name="Sullivan S."/>
            <person name="Sone E.D."/>
            <person name="Koren S."/>
            <person name="Silverstein K.A.T."/>
            <person name="Beckman K.B."/>
            <person name="Gohl D.M."/>
        </authorList>
    </citation>
    <scope>NUCLEOTIDE SEQUENCE</scope>
    <source>
        <strain evidence="1">Duluth1</strain>
        <tissue evidence="1">Whole animal</tissue>
    </source>
</reference>
<accession>A0A9D4GR53</accession>
<dbReference type="EMBL" id="JAIWYP010000005">
    <property type="protein sequence ID" value="KAH3820273.1"/>
    <property type="molecule type" value="Genomic_DNA"/>
</dbReference>